<keyword evidence="3" id="KW-1185">Reference proteome</keyword>
<dbReference type="AlphaFoldDB" id="D8QYL4"/>
<dbReference type="Gramene" id="EFJ34638">
    <property type="protein sequence ID" value="EFJ34638"/>
    <property type="gene ID" value="SELMODRAFT_405445"/>
</dbReference>
<dbReference type="HOGENOM" id="CLU_1075191_0_0_1"/>
<feature type="region of interest" description="Disordered" evidence="1">
    <location>
        <begin position="1"/>
        <end position="32"/>
    </location>
</feature>
<dbReference type="Proteomes" id="UP000001514">
    <property type="component" value="Unassembled WGS sequence"/>
</dbReference>
<accession>D8QYL4</accession>
<evidence type="ECO:0000313" key="3">
    <source>
        <dbReference type="Proteomes" id="UP000001514"/>
    </source>
</evidence>
<protein>
    <submittedName>
        <fullName evidence="2">Uncharacterized protein</fullName>
    </submittedName>
</protein>
<name>D8QYL4_SELML</name>
<evidence type="ECO:0000256" key="1">
    <source>
        <dbReference type="SAM" id="MobiDB-lite"/>
    </source>
</evidence>
<dbReference type="InParanoid" id="D8QYL4"/>
<organism evidence="3">
    <name type="scientific">Selaginella moellendorffii</name>
    <name type="common">Spikemoss</name>
    <dbReference type="NCBI Taxonomy" id="88036"/>
    <lineage>
        <taxon>Eukaryota</taxon>
        <taxon>Viridiplantae</taxon>
        <taxon>Streptophyta</taxon>
        <taxon>Embryophyta</taxon>
        <taxon>Tracheophyta</taxon>
        <taxon>Lycopodiopsida</taxon>
        <taxon>Selaginellales</taxon>
        <taxon>Selaginellaceae</taxon>
        <taxon>Selaginella</taxon>
    </lineage>
</organism>
<evidence type="ECO:0000313" key="2">
    <source>
        <dbReference type="EMBL" id="EFJ34638.1"/>
    </source>
</evidence>
<proteinExistence type="predicted"/>
<dbReference type="EMBL" id="GL377569">
    <property type="protein sequence ID" value="EFJ34638.1"/>
    <property type="molecule type" value="Genomic_DNA"/>
</dbReference>
<dbReference type="KEGG" id="smo:SELMODRAFT_405445"/>
<feature type="compositionally biased region" description="Polar residues" evidence="1">
    <location>
        <begin position="7"/>
        <end position="25"/>
    </location>
</feature>
<gene>
    <name evidence="2" type="ORF">SELMODRAFT_405445</name>
</gene>
<sequence length="259" mass="28479">MAKTLGSGKTTTINTMTSERQSLSLSEEMRARKQRAYKNRDCSNDLQEGDWSEACRSQLGHSHSKCRFIGRLLAKDPVSAPKRIIYPAVPPTQPVPIRGPRRKMRVSFSSCQGVEASSGSSPTQASSMSLQKVVMHLRSASMIDCNFIDRVRWDEAHILVDHVAVAKMWEINQDMLAFVVVVEDDGGMTPLLVFSSYLSPPGPMPSRTRQFGCAPGGSCKCILECDLYKLPLILKKVSDHVGGSARGNPVVVLGLLHHQ</sequence>
<reference evidence="2 3" key="1">
    <citation type="journal article" date="2011" name="Science">
        <title>The Selaginella genome identifies genetic changes associated with the evolution of vascular plants.</title>
        <authorList>
            <person name="Banks J.A."/>
            <person name="Nishiyama T."/>
            <person name="Hasebe M."/>
            <person name="Bowman J.L."/>
            <person name="Gribskov M."/>
            <person name="dePamphilis C."/>
            <person name="Albert V.A."/>
            <person name="Aono N."/>
            <person name="Aoyama T."/>
            <person name="Ambrose B.A."/>
            <person name="Ashton N.W."/>
            <person name="Axtell M.J."/>
            <person name="Barker E."/>
            <person name="Barker M.S."/>
            <person name="Bennetzen J.L."/>
            <person name="Bonawitz N.D."/>
            <person name="Chapple C."/>
            <person name="Cheng C."/>
            <person name="Correa L.G."/>
            <person name="Dacre M."/>
            <person name="DeBarry J."/>
            <person name="Dreyer I."/>
            <person name="Elias M."/>
            <person name="Engstrom E.M."/>
            <person name="Estelle M."/>
            <person name="Feng L."/>
            <person name="Finet C."/>
            <person name="Floyd S.K."/>
            <person name="Frommer W.B."/>
            <person name="Fujita T."/>
            <person name="Gramzow L."/>
            <person name="Gutensohn M."/>
            <person name="Harholt J."/>
            <person name="Hattori M."/>
            <person name="Heyl A."/>
            <person name="Hirai T."/>
            <person name="Hiwatashi Y."/>
            <person name="Ishikawa M."/>
            <person name="Iwata M."/>
            <person name="Karol K.G."/>
            <person name="Koehler B."/>
            <person name="Kolukisaoglu U."/>
            <person name="Kubo M."/>
            <person name="Kurata T."/>
            <person name="Lalonde S."/>
            <person name="Li K."/>
            <person name="Li Y."/>
            <person name="Litt A."/>
            <person name="Lyons E."/>
            <person name="Manning G."/>
            <person name="Maruyama T."/>
            <person name="Michael T.P."/>
            <person name="Mikami K."/>
            <person name="Miyazaki S."/>
            <person name="Morinaga S."/>
            <person name="Murata T."/>
            <person name="Mueller-Roeber B."/>
            <person name="Nelson D.R."/>
            <person name="Obara M."/>
            <person name="Oguri Y."/>
            <person name="Olmstead R.G."/>
            <person name="Onodera N."/>
            <person name="Petersen B.L."/>
            <person name="Pils B."/>
            <person name="Prigge M."/>
            <person name="Rensing S.A."/>
            <person name="Riano-Pachon D.M."/>
            <person name="Roberts A.W."/>
            <person name="Sato Y."/>
            <person name="Scheller H.V."/>
            <person name="Schulz B."/>
            <person name="Schulz C."/>
            <person name="Shakirov E.V."/>
            <person name="Shibagaki N."/>
            <person name="Shinohara N."/>
            <person name="Shippen D.E."/>
            <person name="Soerensen I."/>
            <person name="Sotooka R."/>
            <person name="Sugimoto N."/>
            <person name="Sugita M."/>
            <person name="Sumikawa N."/>
            <person name="Tanurdzic M."/>
            <person name="Theissen G."/>
            <person name="Ulvskov P."/>
            <person name="Wakazuki S."/>
            <person name="Weng J.K."/>
            <person name="Willats W.W."/>
            <person name="Wipf D."/>
            <person name="Wolf P.G."/>
            <person name="Yang L."/>
            <person name="Zimmer A.D."/>
            <person name="Zhu Q."/>
            <person name="Mitros T."/>
            <person name="Hellsten U."/>
            <person name="Loque D."/>
            <person name="Otillar R."/>
            <person name="Salamov A."/>
            <person name="Schmutz J."/>
            <person name="Shapiro H."/>
            <person name="Lindquist E."/>
            <person name="Lucas S."/>
            <person name="Rokhsar D."/>
            <person name="Grigoriev I.V."/>
        </authorList>
    </citation>
    <scope>NUCLEOTIDE SEQUENCE [LARGE SCALE GENOMIC DNA]</scope>
</reference>